<proteinExistence type="predicted"/>
<dbReference type="SMART" id="SM01417">
    <property type="entry name" value="Solute_trans_a"/>
    <property type="match status" value="1"/>
</dbReference>
<evidence type="ECO:0000313" key="7">
    <source>
        <dbReference type="Proteomes" id="UP000192247"/>
    </source>
</evidence>
<accession>A0A1V9Y1K0</accession>
<feature type="transmembrane region" description="Helical" evidence="5">
    <location>
        <begin position="56"/>
        <end position="79"/>
    </location>
</feature>
<evidence type="ECO:0000256" key="1">
    <source>
        <dbReference type="ARBA" id="ARBA00004141"/>
    </source>
</evidence>
<dbReference type="AlphaFoldDB" id="A0A1V9Y1K0"/>
<reference evidence="6 7" key="1">
    <citation type="journal article" date="2017" name="Gigascience">
        <title>Draft genome of the honey bee ectoparasitic mite, Tropilaelaps mercedesae, is shaped by the parasitic life history.</title>
        <authorList>
            <person name="Dong X."/>
            <person name="Armstrong S.D."/>
            <person name="Xia D."/>
            <person name="Makepeace B.L."/>
            <person name="Darby A.C."/>
            <person name="Kadowaki T."/>
        </authorList>
    </citation>
    <scope>NUCLEOTIDE SEQUENCE [LARGE SCALE GENOMIC DNA]</scope>
    <source>
        <strain evidence="6">Wuxi-XJTLU</strain>
    </source>
</reference>
<keyword evidence="2 5" id="KW-0812">Transmembrane</keyword>
<feature type="transmembrane region" description="Helical" evidence="5">
    <location>
        <begin position="85"/>
        <end position="104"/>
    </location>
</feature>
<dbReference type="EMBL" id="MNPL01000865">
    <property type="protein sequence ID" value="OQR79637.1"/>
    <property type="molecule type" value="Genomic_DNA"/>
</dbReference>
<gene>
    <name evidence="6" type="ORF">BIW11_05591</name>
</gene>
<evidence type="ECO:0000313" key="6">
    <source>
        <dbReference type="EMBL" id="OQR79637.1"/>
    </source>
</evidence>
<feature type="transmembrane region" description="Helical" evidence="5">
    <location>
        <begin position="20"/>
        <end position="40"/>
    </location>
</feature>
<protein>
    <submittedName>
        <fullName evidence="6">Uncharacterized protein</fullName>
    </submittedName>
</protein>
<evidence type="ECO:0000256" key="2">
    <source>
        <dbReference type="ARBA" id="ARBA00022692"/>
    </source>
</evidence>
<dbReference type="PANTHER" id="PTHR23423">
    <property type="entry name" value="ORGANIC SOLUTE TRANSPORTER-RELATED"/>
    <property type="match status" value="1"/>
</dbReference>
<dbReference type="OrthoDB" id="5832279at2759"/>
<dbReference type="Proteomes" id="UP000192247">
    <property type="component" value="Unassembled WGS sequence"/>
</dbReference>
<feature type="transmembrane region" description="Helical" evidence="5">
    <location>
        <begin position="192"/>
        <end position="217"/>
    </location>
</feature>
<keyword evidence="4 5" id="KW-0472">Membrane</keyword>
<keyword evidence="7" id="KW-1185">Reference proteome</keyword>
<evidence type="ECO:0000256" key="3">
    <source>
        <dbReference type="ARBA" id="ARBA00022989"/>
    </source>
</evidence>
<evidence type="ECO:0000256" key="5">
    <source>
        <dbReference type="SAM" id="Phobius"/>
    </source>
</evidence>
<comment type="subcellular location">
    <subcellularLocation>
        <location evidence="1">Membrane</location>
        <topology evidence="1">Multi-pass membrane protein</topology>
    </subcellularLocation>
</comment>
<evidence type="ECO:0000256" key="4">
    <source>
        <dbReference type="ARBA" id="ARBA00023136"/>
    </source>
</evidence>
<dbReference type="Pfam" id="PF03619">
    <property type="entry name" value="Solute_trans_a"/>
    <property type="match status" value="1"/>
</dbReference>
<dbReference type="GO" id="GO:0016020">
    <property type="term" value="C:membrane"/>
    <property type="evidence" value="ECO:0007669"/>
    <property type="project" value="UniProtKB-SubCell"/>
</dbReference>
<name>A0A1V9Y1K0_9ACAR</name>
<organism evidence="6 7">
    <name type="scientific">Tropilaelaps mercedesae</name>
    <dbReference type="NCBI Taxonomy" id="418985"/>
    <lineage>
        <taxon>Eukaryota</taxon>
        <taxon>Metazoa</taxon>
        <taxon>Ecdysozoa</taxon>
        <taxon>Arthropoda</taxon>
        <taxon>Chelicerata</taxon>
        <taxon>Arachnida</taxon>
        <taxon>Acari</taxon>
        <taxon>Parasitiformes</taxon>
        <taxon>Mesostigmata</taxon>
        <taxon>Gamasina</taxon>
        <taxon>Dermanyssoidea</taxon>
        <taxon>Laelapidae</taxon>
        <taxon>Tropilaelaps</taxon>
    </lineage>
</organism>
<comment type="caution">
    <text evidence="6">The sequence shown here is derived from an EMBL/GenBank/DDBJ whole genome shotgun (WGS) entry which is preliminary data.</text>
</comment>
<dbReference type="InterPro" id="IPR005178">
    <property type="entry name" value="Ostalpha/TMEM184C"/>
</dbReference>
<keyword evidence="3 5" id="KW-1133">Transmembrane helix</keyword>
<feature type="transmembrane region" description="Helical" evidence="5">
    <location>
        <begin position="155"/>
        <end position="180"/>
    </location>
</feature>
<sequence>MLLDKGYLPTGAETFAVLGRWGVLLCCMETGMVLVTLAVFSRECLYLYHKWPPRAALLSCAALSVFPFTAICALSAAIFPHMYDVASALVMLYLPFSLVMYYELVATYAGGCQMLWELLADQRMPLKGPPLCCVLPPCCGPGPILTRKRQRLMRYFIYQLLAVPVLLVGVIFVCTLAGVHPGDRLEATNASPYLMVIQALSFVLGTYALVICVKLAARHLPQHALRRKFTVFHLHYTITRLQVIFFKLTGLTASLPCIPPLSSMASGIYMSCAMLIGQCFLMSTVSQYFFLHTPPVAFLGPPSELMAYEAGADKHSKRGGRTERWLLPHRRSGCRSALQQNSVPVAAGCLGATPPVSVRPNAIDYTNETFSSEPSDPGAEGPAGLGLVMGSTLQPPPPLGLSCLMASSNNQNNNNINNNNNHHRINSNNHLGVTRRVNAHAPLTRALSHPVAGAPGAAPPSLSIGTLRRVPFSVPNPVNSPQCGAPASRAKLTLDLKTTHTITLDRKWRRRQVLTRCSSASSLEDELDLKVSTMAEATTVRRREHELVAARKRSPQVDAEDQQLRHRGRNTADLCNSLVTCSLDEALRIREVRERRARLWRVSVAGGERWASLASQGPPWPVTSLEETHHFDMNDHSDANAWINEVSQRWLR</sequence>
<dbReference type="InParanoid" id="A0A1V9Y1K0"/>